<dbReference type="Gene3D" id="1.10.287.810">
    <property type="entry name" value="Mitochondrial import inner membrane translocase subunit tim13 like domains"/>
    <property type="match status" value="1"/>
</dbReference>
<dbReference type="GO" id="GO:0015031">
    <property type="term" value="P:protein transport"/>
    <property type="evidence" value="ECO:0007669"/>
    <property type="project" value="UniProtKB-KW"/>
</dbReference>
<dbReference type="GO" id="GO:0140318">
    <property type="term" value="F:protein transporter activity"/>
    <property type="evidence" value="ECO:0007669"/>
    <property type="project" value="EnsemblFungi"/>
</dbReference>
<dbReference type="OrthoDB" id="7813104at2759"/>
<dbReference type="Proteomes" id="UP000006790">
    <property type="component" value="Chromosome 7"/>
</dbReference>
<keyword evidence="8 13" id="KW-0811">Translocation</keyword>
<dbReference type="KEGG" id="erc:Ecym_7118"/>
<evidence type="ECO:0000313" key="17">
    <source>
        <dbReference type="Proteomes" id="UP000006790"/>
    </source>
</evidence>
<evidence type="ECO:0000256" key="1">
    <source>
        <dbReference type="ARBA" id="ARBA00004137"/>
    </source>
</evidence>
<dbReference type="InParanoid" id="G8JVV4"/>
<keyword evidence="17" id="KW-1185">Reference proteome</keyword>
<name>G8JVV4_ERECY</name>
<dbReference type="EMBL" id="CP002503">
    <property type="protein sequence ID" value="AET40969.1"/>
    <property type="molecule type" value="Genomic_DNA"/>
</dbReference>
<keyword evidence="6" id="KW-0862">Zinc</keyword>
<dbReference type="GO" id="GO:0042719">
    <property type="term" value="C:mitochondrial intermembrane space chaperone complex"/>
    <property type="evidence" value="ECO:0007669"/>
    <property type="project" value="EnsemblFungi"/>
</dbReference>
<evidence type="ECO:0000256" key="8">
    <source>
        <dbReference type="ARBA" id="ARBA00023010"/>
    </source>
</evidence>
<evidence type="ECO:0000256" key="4">
    <source>
        <dbReference type="ARBA" id="ARBA00022723"/>
    </source>
</evidence>
<dbReference type="FunFam" id="1.10.287.810:FF:000001">
    <property type="entry name" value="mitochondrial import inner membrane translocase subunit TIM13"/>
    <property type="match status" value="1"/>
</dbReference>
<keyword evidence="7 13" id="KW-0653">Protein transport</keyword>
<dbReference type="GeneID" id="11469367"/>
<dbReference type="Pfam" id="PF02953">
    <property type="entry name" value="zf-Tim10_DDP"/>
    <property type="match status" value="1"/>
</dbReference>
<organism evidence="16 17">
    <name type="scientific">Eremothecium cymbalariae (strain CBS 270.75 / DBVPG 7215 / KCTC 17166 / NRRL Y-17582)</name>
    <name type="common">Yeast</name>
    <dbReference type="NCBI Taxonomy" id="931890"/>
    <lineage>
        <taxon>Eukaryota</taxon>
        <taxon>Fungi</taxon>
        <taxon>Dikarya</taxon>
        <taxon>Ascomycota</taxon>
        <taxon>Saccharomycotina</taxon>
        <taxon>Saccharomycetes</taxon>
        <taxon>Saccharomycetales</taxon>
        <taxon>Saccharomycetaceae</taxon>
        <taxon>Eremothecium</taxon>
    </lineage>
</organism>
<evidence type="ECO:0000256" key="7">
    <source>
        <dbReference type="ARBA" id="ARBA00022927"/>
    </source>
</evidence>
<gene>
    <name evidence="16" type="ordered locus">Ecym_7118</name>
</gene>
<accession>G8JVV4</accession>
<dbReference type="STRING" id="931890.G8JVV4"/>
<evidence type="ECO:0000256" key="13">
    <source>
        <dbReference type="RuleBase" id="RU367043"/>
    </source>
</evidence>
<sequence>MGLSSIFGGGSPSQQQETLIPNDNSNVKTQLKNQISQELAVANATELVNKVTENCFEKCLSAPYSIGQDGCVDQCLAKYMRSWNTISQAYIARIQQASADGDI</sequence>
<evidence type="ECO:0000256" key="3">
    <source>
        <dbReference type="ARBA" id="ARBA00022448"/>
    </source>
</evidence>
<dbReference type="GO" id="GO:0045039">
    <property type="term" value="P:protein insertion into mitochondrial inner membrane"/>
    <property type="evidence" value="ECO:0007669"/>
    <property type="project" value="EnsemblFungi"/>
</dbReference>
<comment type="subunit">
    <text evidence="13">Heterohexamer.</text>
</comment>
<comment type="function">
    <text evidence="13">Mitochondrial intermembrane chaperone that participates in the import and insertion of some multi-pass transmembrane proteins into the mitochondrial inner membrane. Also required for the transfer of beta-barrel precursors from the TOM complex to the sorting and assembly machinery (SAM complex) of the outer membrane. Acts as a chaperone-like protein that protects the hydrophobic precursors from aggregation and guide them through the mitochondrial intermembrane space.</text>
</comment>
<comment type="similarity">
    <text evidence="2 13">Belongs to the small Tim family.</text>
</comment>
<comment type="subcellular location">
    <subcellularLocation>
        <location evidence="1 13">Mitochondrion inner membrane</location>
        <topology evidence="1 13">Peripheral membrane protein</topology>
        <orientation evidence="1 13">Intermembrane side</orientation>
    </subcellularLocation>
</comment>
<dbReference type="GO" id="GO:0046872">
    <property type="term" value="F:metal ion binding"/>
    <property type="evidence" value="ECO:0007669"/>
    <property type="project" value="UniProtKB-KW"/>
</dbReference>
<evidence type="ECO:0000256" key="10">
    <source>
        <dbReference type="ARBA" id="ARBA00023136"/>
    </source>
</evidence>
<keyword evidence="3 13" id="KW-0813">Transport</keyword>
<dbReference type="GO" id="GO:0005743">
    <property type="term" value="C:mitochondrial inner membrane"/>
    <property type="evidence" value="ECO:0007669"/>
    <property type="project" value="UniProtKB-SubCell"/>
</dbReference>
<feature type="compositionally biased region" description="Polar residues" evidence="14">
    <location>
        <begin position="12"/>
        <end position="25"/>
    </location>
</feature>
<keyword evidence="12 13" id="KW-0143">Chaperone</keyword>
<dbReference type="OMA" id="MAAWNQV"/>
<reference evidence="17" key="1">
    <citation type="journal article" date="2012" name="G3 (Bethesda)">
        <title>Pichia sorbitophila, an interspecies yeast hybrid reveals early steps of genome resolution following polyploidization.</title>
        <authorList>
            <person name="Leh Louis V."/>
            <person name="Despons L."/>
            <person name="Friedrich A."/>
            <person name="Martin T."/>
            <person name="Durrens P."/>
            <person name="Casaregola S."/>
            <person name="Neuveglise C."/>
            <person name="Fairhead C."/>
            <person name="Marck C."/>
            <person name="Cruz J.A."/>
            <person name="Straub M.L."/>
            <person name="Kugler V."/>
            <person name="Sacerdot C."/>
            <person name="Uzunov Z."/>
            <person name="Thierry A."/>
            <person name="Weiss S."/>
            <person name="Bleykasten C."/>
            <person name="De Montigny J."/>
            <person name="Jacques N."/>
            <person name="Jung P."/>
            <person name="Lemaire M."/>
            <person name="Mallet S."/>
            <person name="Morel G."/>
            <person name="Richard G.F."/>
            <person name="Sarkar A."/>
            <person name="Savel G."/>
            <person name="Schacherer J."/>
            <person name="Seret M.L."/>
            <person name="Talla E."/>
            <person name="Samson G."/>
            <person name="Jubin C."/>
            <person name="Poulain J."/>
            <person name="Vacherie B."/>
            <person name="Barbe V."/>
            <person name="Pelletier E."/>
            <person name="Sherman D.J."/>
            <person name="Westhof E."/>
            <person name="Weissenbach J."/>
            <person name="Baret P.V."/>
            <person name="Wincker P."/>
            <person name="Gaillardin C."/>
            <person name="Dujon B."/>
            <person name="Souciet J.L."/>
        </authorList>
    </citation>
    <scope>NUCLEOTIDE SEQUENCE [LARGE SCALE GENOMIC DNA]</scope>
    <source>
        <strain evidence="17">CBS 270.75 / DBVPG 7215 / KCTC 17166 / NRRL Y-17582</strain>
    </source>
</reference>
<keyword evidence="9 13" id="KW-0496">Mitochondrion</keyword>
<feature type="domain" description="Tim10-like" evidence="15">
    <location>
        <begin position="33"/>
        <end position="91"/>
    </location>
</feature>
<dbReference type="RefSeq" id="XP_003647786.1">
    <property type="nucleotide sequence ID" value="XM_003647738.1"/>
</dbReference>
<evidence type="ECO:0000256" key="6">
    <source>
        <dbReference type="ARBA" id="ARBA00022833"/>
    </source>
</evidence>
<keyword evidence="4" id="KW-0479">Metal-binding</keyword>
<evidence type="ECO:0000256" key="12">
    <source>
        <dbReference type="ARBA" id="ARBA00023186"/>
    </source>
</evidence>
<dbReference type="FunCoup" id="G8JVV4">
    <property type="interactions" value="444"/>
</dbReference>
<dbReference type="eggNOG" id="KOG1733">
    <property type="taxonomic scope" value="Eukaryota"/>
</dbReference>
<dbReference type="AlphaFoldDB" id="G8JVV4"/>
<feature type="region of interest" description="Disordered" evidence="14">
    <location>
        <begin position="1"/>
        <end position="25"/>
    </location>
</feature>
<dbReference type="InterPro" id="IPR035427">
    <property type="entry name" value="Tim10-like_dom_sf"/>
</dbReference>
<evidence type="ECO:0000256" key="5">
    <source>
        <dbReference type="ARBA" id="ARBA00022792"/>
    </source>
</evidence>
<evidence type="ECO:0000259" key="15">
    <source>
        <dbReference type="Pfam" id="PF02953"/>
    </source>
</evidence>
<evidence type="ECO:0000256" key="14">
    <source>
        <dbReference type="SAM" id="MobiDB-lite"/>
    </source>
</evidence>
<dbReference type="SUPFAM" id="SSF144122">
    <property type="entry name" value="Tim10-like"/>
    <property type="match status" value="1"/>
</dbReference>
<keyword evidence="5 13" id="KW-0999">Mitochondrion inner membrane</keyword>
<evidence type="ECO:0000256" key="2">
    <source>
        <dbReference type="ARBA" id="ARBA00006720"/>
    </source>
</evidence>
<protein>
    <recommendedName>
        <fullName evidence="13">Mitochondrial import inner membrane translocase subunit</fullName>
    </recommendedName>
</protein>
<evidence type="ECO:0000256" key="9">
    <source>
        <dbReference type="ARBA" id="ARBA00023128"/>
    </source>
</evidence>
<evidence type="ECO:0000256" key="11">
    <source>
        <dbReference type="ARBA" id="ARBA00023157"/>
    </source>
</evidence>
<dbReference type="InterPro" id="IPR004217">
    <property type="entry name" value="Tim10-like"/>
</dbReference>
<evidence type="ECO:0000313" key="16">
    <source>
        <dbReference type="EMBL" id="AET40969.1"/>
    </source>
</evidence>
<proteinExistence type="inferred from homology"/>
<keyword evidence="11 13" id="KW-1015">Disulfide bond</keyword>
<dbReference type="HOGENOM" id="CLU_141397_0_1_1"/>
<comment type="domain">
    <text evidence="13">The twin CX3C motif contains 4 conserved Cys residues that form 2 disulfide bonds in the mitochondrial intermembrane space.</text>
</comment>
<keyword evidence="10" id="KW-0472">Membrane</keyword>